<name>A0A2U7NG93_9CAUD</name>
<keyword evidence="2" id="KW-1185">Reference proteome</keyword>
<gene>
    <name evidence="1" type="ORF">CB5_26</name>
</gene>
<proteinExistence type="predicted"/>
<organism evidence="1 2">
    <name type="scientific">Pectobacterium phage vB_PatP_CB5</name>
    <dbReference type="NCBI Taxonomy" id="1983582"/>
    <lineage>
        <taxon>Viruses</taxon>
        <taxon>Duplodnaviria</taxon>
        <taxon>Heunggongvirae</taxon>
        <taxon>Uroviricota</taxon>
        <taxon>Caudoviricetes</taxon>
        <taxon>Autographivirales</taxon>
        <taxon>Autoscriptoviridae</taxon>
        <taxon>Corkvirinae</taxon>
        <taxon>Phimunavirus</taxon>
        <taxon>Phimunavirus CB5</taxon>
    </lineage>
</organism>
<dbReference type="EMBL" id="KY953156">
    <property type="protein sequence ID" value="ARW58998.1"/>
    <property type="molecule type" value="Genomic_DNA"/>
</dbReference>
<evidence type="ECO:0000313" key="2">
    <source>
        <dbReference type="Proteomes" id="UP000246264"/>
    </source>
</evidence>
<evidence type="ECO:0000313" key="1">
    <source>
        <dbReference type="EMBL" id="ARW58998.1"/>
    </source>
</evidence>
<dbReference type="Proteomes" id="UP000246264">
    <property type="component" value="Segment"/>
</dbReference>
<accession>A0A2U7NG93</accession>
<protein>
    <submittedName>
        <fullName evidence="1">Uncharacterized protein</fullName>
    </submittedName>
</protein>
<sequence length="60" mass="6911">MSFKPLRDARPMAERPFEVQLEAAFFAKLAHLNKKDQGRTMGAFREVLTTFKVTTEVTHD</sequence>
<reference evidence="2" key="1">
    <citation type="submission" date="2017-04" db="EMBL/GenBank/DDBJ databases">
        <authorList>
            <person name="Buttimer C.T.H."/>
            <person name="Lucid A."/>
            <person name="Coffey A."/>
        </authorList>
    </citation>
    <scope>NUCLEOTIDE SEQUENCE [LARGE SCALE GENOMIC DNA]</scope>
</reference>